<dbReference type="AlphaFoldDB" id="K0TNC8"/>
<reference evidence="2 3" key="1">
    <citation type="journal article" date="2012" name="Genome Biol.">
        <title>Genome and low-iron response of an oceanic diatom adapted to chronic iron limitation.</title>
        <authorList>
            <person name="Lommer M."/>
            <person name="Specht M."/>
            <person name="Roy A.S."/>
            <person name="Kraemer L."/>
            <person name="Andreson R."/>
            <person name="Gutowska M.A."/>
            <person name="Wolf J."/>
            <person name="Bergner S.V."/>
            <person name="Schilhabel M.B."/>
            <person name="Klostermeier U.C."/>
            <person name="Beiko R.G."/>
            <person name="Rosenstiel P."/>
            <person name="Hippler M."/>
            <person name="Laroche J."/>
        </authorList>
    </citation>
    <scope>NUCLEOTIDE SEQUENCE [LARGE SCALE GENOMIC DNA]</scope>
    <source>
        <strain evidence="2 3">CCMP1005</strain>
    </source>
</reference>
<comment type="similarity">
    <text evidence="1">Belongs to the WSCD family.</text>
</comment>
<dbReference type="SUPFAM" id="SSF52540">
    <property type="entry name" value="P-loop containing nucleoside triphosphate hydrolases"/>
    <property type="match status" value="1"/>
</dbReference>
<dbReference type="EMBL" id="AGNL01004522">
    <property type="protein sequence ID" value="EJK73407.1"/>
    <property type="molecule type" value="Genomic_DNA"/>
</dbReference>
<dbReference type="PANTHER" id="PTHR45964">
    <property type="entry name" value="WSCD FAMILY MEMBER CG9164"/>
    <property type="match status" value="1"/>
</dbReference>
<proteinExistence type="inferred from homology"/>
<gene>
    <name evidence="2" type="ORF">THAOC_04967</name>
</gene>
<protein>
    <recommendedName>
        <fullName evidence="4">Sulfotransferase domain-containing protein</fullName>
    </recommendedName>
</protein>
<organism evidence="2 3">
    <name type="scientific">Thalassiosira oceanica</name>
    <name type="common">Marine diatom</name>
    <dbReference type="NCBI Taxonomy" id="159749"/>
    <lineage>
        <taxon>Eukaryota</taxon>
        <taxon>Sar</taxon>
        <taxon>Stramenopiles</taxon>
        <taxon>Ochrophyta</taxon>
        <taxon>Bacillariophyta</taxon>
        <taxon>Coscinodiscophyceae</taxon>
        <taxon>Thalassiosirophycidae</taxon>
        <taxon>Thalassiosirales</taxon>
        <taxon>Thalassiosiraceae</taxon>
        <taxon>Thalassiosira</taxon>
    </lineage>
</organism>
<keyword evidence="3" id="KW-1185">Reference proteome</keyword>
<name>K0TNC8_THAOC</name>
<dbReference type="eggNOG" id="ENOG502ST4B">
    <property type="taxonomic scope" value="Eukaryota"/>
</dbReference>
<dbReference type="Proteomes" id="UP000266841">
    <property type="component" value="Unassembled WGS sequence"/>
</dbReference>
<dbReference type="OrthoDB" id="5985073at2759"/>
<evidence type="ECO:0008006" key="4">
    <source>
        <dbReference type="Google" id="ProtNLM"/>
    </source>
</evidence>
<dbReference type="InterPro" id="IPR027417">
    <property type="entry name" value="P-loop_NTPase"/>
</dbReference>
<evidence type="ECO:0000313" key="3">
    <source>
        <dbReference type="Proteomes" id="UP000266841"/>
    </source>
</evidence>
<dbReference type="InterPro" id="IPR051589">
    <property type="entry name" value="Sialate-O-sulfotransferase"/>
</dbReference>
<accession>K0TNC8</accession>
<evidence type="ECO:0000256" key="1">
    <source>
        <dbReference type="ARBA" id="ARBA00010236"/>
    </source>
</evidence>
<sequence>MRRLRLHPPERWSASGFDWLPAKEQPQVTKRNSAIARVTATLLLLLALAAGSPHLLSSPPPPLRVSGAPIIAQNATRTTGAGPSLASAEGGRRRRLTLLGDNDAFLDNCELSQTVYSESPVRPVLLASYPGSGTEMTRHLISQLTGLRTANVFSGAEAQSRVAAVKTHYPVKNGGKAELADLVGRYDFIRAVLLLRNPLFAIPSFFNKLYEMQHQLPTHTTRGTDSDWLDFRNNGGLEFYMGEYERFVAFWMDGYNAKGRLLITSYETITNSISGVKQTAKIGRFLDKIDGVSVADEAQYQCYWEKVVNHGRLRSEERAAVVAEGDGGGPPPEFLLQSVKRKGPARRPYTRAELEFVLASLERLRDRYGDDVQFVGIVESYMLAVSRTEPEPS</sequence>
<comment type="caution">
    <text evidence="2">The sequence shown here is derived from an EMBL/GenBank/DDBJ whole genome shotgun (WGS) entry which is preliminary data.</text>
</comment>
<dbReference type="Gene3D" id="3.40.50.300">
    <property type="entry name" value="P-loop containing nucleotide triphosphate hydrolases"/>
    <property type="match status" value="1"/>
</dbReference>
<dbReference type="PANTHER" id="PTHR45964:SF5">
    <property type="entry name" value="WSCD FAMILY MEMBER CG9164"/>
    <property type="match status" value="1"/>
</dbReference>
<evidence type="ECO:0000313" key="2">
    <source>
        <dbReference type="EMBL" id="EJK73407.1"/>
    </source>
</evidence>